<dbReference type="InterPro" id="IPR029069">
    <property type="entry name" value="HotDog_dom_sf"/>
</dbReference>
<dbReference type="AlphaFoldDB" id="A0A6N7PPC9"/>
<keyword evidence="4" id="KW-1185">Reference proteome</keyword>
<sequence length="305" mass="33078">MWCSSDARSGGMYEQARGGSTMCWMRRAMDAVGFRGSLARMASASPEARHTSPPAQRSRLGGAPPHHEPRRPRSARPRRRPRRAFPARVRGFCPGRKSAIVAKSMSQTKTDALPLGAAVVLLLLPQRPPLLLVDRIEAYSRAPRPTLHAARAVSVNEPFFSAELPTPPVLPRALVLEGIVQAANLLQIFVAVQRDLEAIGRNPADLVTALRNADVGYRLEPGFAAGLGEDILAAITMAGHTRAGALGASQLRFLRHVFPGDVLSYEVRLIREGADVQHFEAEVEVRGQTVAQGMLSLSKVEGILR</sequence>
<dbReference type="Proteomes" id="UP000440224">
    <property type="component" value="Unassembled WGS sequence"/>
</dbReference>
<dbReference type="InterPro" id="IPR013114">
    <property type="entry name" value="FabA_FabZ"/>
</dbReference>
<gene>
    <name evidence="3" type="ORF">GF068_09595</name>
</gene>
<dbReference type="Gene3D" id="3.10.129.10">
    <property type="entry name" value="Hotdog Thioesterase"/>
    <property type="match status" value="1"/>
</dbReference>
<dbReference type="OrthoDB" id="5503791at2"/>
<feature type="region of interest" description="Disordered" evidence="2">
    <location>
        <begin position="41"/>
        <end position="88"/>
    </location>
</feature>
<name>A0A6N7PPC9_9BACT</name>
<dbReference type="GO" id="GO:0016829">
    <property type="term" value="F:lyase activity"/>
    <property type="evidence" value="ECO:0007669"/>
    <property type="project" value="UniProtKB-KW"/>
</dbReference>
<keyword evidence="1" id="KW-0456">Lyase</keyword>
<evidence type="ECO:0000313" key="3">
    <source>
        <dbReference type="EMBL" id="MRG92180.1"/>
    </source>
</evidence>
<dbReference type="PANTHER" id="PTHR30272:SF1">
    <property type="entry name" value="3-HYDROXYACYL-[ACYL-CARRIER-PROTEIN] DEHYDRATASE"/>
    <property type="match status" value="1"/>
</dbReference>
<comment type="caution">
    <text evidence="3">The sequence shown here is derived from an EMBL/GenBank/DDBJ whole genome shotgun (WGS) entry which is preliminary data.</text>
</comment>
<feature type="compositionally biased region" description="Basic residues" evidence="2">
    <location>
        <begin position="68"/>
        <end position="85"/>
    </location>
</feature>
<dbReference type="SUPFAM" id="SSF54637">
    <property type="entry name" value="Thioesterase/thiol ester dehydrase-isomerase"/>
    <property type="match status" value="1"/>
</dbReference>
<dbReference type="Pfam" id="PF07977">
    <property type="entry name" value="FabA"/>
    <property type="match status" value="1"/>
</dbReference>
<protein>
    <submittedName>
        <fullName evidence="3">Uncharacterized protein</fullName>
    </submittedName>
</protein>
<proteinExistence type="predicted"/>
<evidence type="ECO:0000313" key="4">
    <source>
        <dbReference type="Proteomes" id="UP000440224"/>
    </source>
</evidence>
<evidence type="ECO:0000256" key="2">
    <source>
        <dbReference type="SAM" id="MobiDB-lite"/>
    </source>
</evidence>
<reference evidence="3 4" key="1">
    <citation type="submission" date="2019-10" db="EMBL/GenBank/DDBJ databases">
        <title>A soil myxobacterium in the family Polyangiaceae.</title>
        <authorList>
            <person name="Li Y."/>
            <person name="Wang J."/>
        </authorList>
    </citation>
    <scope>NUCLEOTIDE SEQUENCE [LARGE SCALE GENOMIC DNA]</scope>
    <source>
        <strain evidence="3 4">DSM 14734</strain>
    </source>
</reference>
<accession>A0A6N7PPC9</accession>
<organism evidence="3 4">
    <name type="scientific">Polyangium spumosum</name>
    <dbReference type="NCBI Taxonomy" id="889282"/>
    <lineage>
        <taxon>Bacteria</taxon>
        <taxon>Pseudomonadati</taxon>
        <taxon>Myxococcota</taxon>
        <taxon>Polyangia</taxon>
        <taxon>Polyangiales</taxon>
        <taxon>Polyangiaceae</taxon>
        <taxon>Polyangium</taxon>
    </lineage>
</organism>
<dbReference type="PANTHER" id="PTHR30272">
    <property type="entry name" value="3-HYDROXYACYL-[ACYL-CARRIER-PROTEIN] DEHYDRATASE"/>
    <property type="match status" value="1"/>
</dbReference>
<dbReference type="EMBL" id="WJIE01000002">
    <property type="protein sequence ID" value="MRG92180.1"/>
    <property type="molecule type" value="Genomic_DNA"/>
</dbReference>
<evidence type="ECO:0000256" key="1">
    <source>
        <dbReference type="ARBA" id="ARBA00023239"/>
    </source>
</evidence>